<keyword evidence="1" id="KW-0812">Transmembrane</keyword>
<dbReference type="RefSeq" id="WP_114795324.1">
    <property type="nucleotide sequence ID" value="NZ_QQZY01000002.1"/>
</dbReference>
<evidence type="ECO:0000313" key="3">
    <source>
        <dbReference type="Proteomes" id="UP000254134"/>
    </source>
</evidence>
<sequence length="65" mass="7457">MSGKSLWRAQGRSLSDKGWAPLRYWAMWIPALAVAVVVFYVVLTPLWIGLRAVAWAVELRSRRRS</sequence>
<reference evidence="2 3" key="1">
    <citation type="submission" date="2018-07" db="EMBL/GenBank/DDBJ databases">
        <title>High-quality-draft genome sequence of Gaiella occulta.</title>
        <authorList>
            <person name="Severino R."/>
            <person name="Froufe H.J.C."/>
            <person name="Rainey F.A."/>
            <person name="Barroso C."/>
            <person name="Albuquerque L."/>
            <person name="Lobo-Da-Cunha A."/>
            <person name="Da Costa M.S."/>
            <person name="Egas C."/>
        </authorList>
    </citation>
    <scope>NUCLEOTIDE SEQUENCE [LARGE SCALE GENOMIC DNA]</scope>
    <source>
        <strain evidence="2 3">F2-233</strain>
    </source>
</reference>
<keyword evidence="3" id="KW-1185">Reference proteome</keyword>
<keyword evidence="1" id="KW-1133">Transmembrane helix</keyword>
<dbReference type="Proteomes" id="UP000254134">
    <property type="component" value="Unassembled WGS sequence"/>
</dbReference>
<evidence type="ECO:0000256" key="1">
    <source>
        <dbReference type="SAM" id="Phobius"/>
    </source>
</evidence>
<feature type="transmembrane region" description="Helical" evidence="1">
    <location>
        <begin position="24"/>
        <end position="57"/>
    </location>
</feature>
<name>A0A7M2YZ96_9ACTN</name>
<dbReference type="EMBL" id="QQZY01000002">
    <property type="protein sequence ID" value="RDI75084.1"/>
    <property type="molecule type" value="Genomic_DNA"/>
</dbReference>
<evidence type="ECO:0000313" key="2">
    <source>
        <dbReference type="EMBL" id="RDI75084.1"/>
    </source>
</evidence>
<proteinExistence type="predicted"/>
<accession>A0A7M2YZ96</accession>
<comment type="caution">
    <text evidence="2">The sequence shown here is derived from an EMBL/GenBank/DDBJ whole genome shotgun (WGS) entry which is preliminary data.</text>
</comment>
<evidence type="ECO:0008006" key="4">
    <source>
        <dbReference type="Google" id="ProtNLM"/>
    </source>
</evidence>
<protein>
    <recommendedName>
        <fullName evidence="4">Sugar ABC transporter permease</fullName>
    </recommendedName>
</protein>
<organism evidence="2 3">
    <name type="scientific">Gaiella occulta</name>
    <dbReference type="NCBI Taxonomy" id="1002870"/>
    <lineage>
        <taxon>Bacteria</taxon>
        <taxon>Bacillati</taxon>
        <taxon>Actinomycetota</taxon>
        <taxon>Thermoleophilia</taxon>
        <taxon>Gaiellales</taxon>
        <taxon>Gaiellaceae</taxon>
        <taxon>Gaiella</taxon>
    </lineage>
</organism>
<gene>
    <name evidence="2" type="ORF">Gocc_0882</name>
</gene>
<reference evidence="3" key="2">
    <citation type="journal article" date="2019" name="MicrobiologyOpen">
        <title>High-quality draft genome sequence of Gaiella occulta isolated from a 150 meter deep mineral water borehole and comparison with the genome sequences of other deep-branching lineages of the phylum Actinobacteria.</title>
        <authorList>
            <person name="Severino R."/>
            <person name="Froufe H.J.C."/>
            <person name="Barroso C."/>
            <person name="Albuquerque L."/>
            <person name="Lobo-da-Cunha A."/>
            <person name="da Costa M.S."/>
            <person name="Egas C."/>
        </authorList>
    </citation>
    <scope>NUCLEOTIDE SEQUENCE [LARGE SCALE GENOMIC DNA]</scope>
    <source>
        <strain evidence="3">F2-233</strain>
    </source>
</reference>
<dbReference type="AlphaFoldDB" id="A0A7M2YZ96"/>
<keyword evidence="1" id="KW-0472">Membrane</keyword>